<feature type="compositionally biased region" description="Polar residues" evidence="1">
    <location>
        <begin position="143"/>
        <end position="162"/>
    </location>
</feature>
<evidence type="ECO:0000259" key="3">
    <source>
        <dbReference type="Pfam" id="PF14225"/>
    </source>
</evidence>
<evidence type="ECO:0000313" key="6">
    <source>
        <dbReference type="Proteomes" id="UP000076154"/>
    </source>
</evidence>
<dbReference type="GO" id="GO:0005938">
    <property type="term" value="C:cell cortex"/>
    <property type="evidence" value="ECO:0007669"/>
    <property type="project" value="TreeGrafter"/>
</dbReference>
<dbReference type="InterPro" id="IPR016024">
    <property type="entry name" value="ARM-type_fold"/>
</dbReference>
<name>A0A369K9X0_HYPMA</name>
<feature type="compositionally biased region" description="Polar residues" evidence="1">
    <location>
        <begin position="194"/>
        <end position="205"/>
    </location>
</feature>
<accession>A0A369K9X0</accession>
<feature type="region of interest" description="Disordered" evidence="1">
    <location>
        <begin position="1"/>
        <end position="21"/>
    </location>
</feature>
<dbReference type="InterPro" id="IPR039867">
    <property type="entry name" value="Furry/Tao3/Mor2"/>
</dbReference>
<dbReference type="EMBL" id="LUEZ02000005">
    <property type="protein sequence ID" value="RDB30372.1"/>
    <property type="molecule type" value="Genomic_DNA"/>
</dbReference>
<proteinExistence type="predicted"/>
<dbReference type="InterPro" id="IPR025481">
    <property type="entry name" value="Cell_Morphogen_C"/>
</dbReference>
<dbReference type="SUPFAM" id="SSF48371">
    <property type="entry name" value="ARM repeat"/>
    <property type="match status" value="2"/>
</dbReference>
<dbReference type="Pfam" id="PF14228">
    <property type="entry name" value="MOR2-PAG1_mid"/>
    <property type="match status" value="2"/>
</dbReference>
<organism evidence="5 6">
    <name type="scientific">Hypsizygus marmoreus</name>
    <name type="common">White beech mushroom</name>
    <name type="synonym">Agaricus marmoreus</name>
    <dbReference type="NCBI Taxonomy" id="39966"/>
    <lineage>
        <taxon>Eukaryota</taxon>
        <taxon>Fungi</taxon>
        <taxon>Dikarya</taxon>
        <taxon>Basidiomycota</taxon>
        <taxon>Agaricomycotina</taxon>
        <taxon>Agaricomycetes</taxon>
        <taxon>Agaricomycetidae</taxon>
        <taxon>Agaricales</taxon>
        <taxon>Tricholomatineae</taxon>
        <taxon>Lyophyllaceae</taxon>
        <taxon>Hypsizygus</taxon>
    </lineage>
</organism>
<dbReference type="OrthoDB" id="6287725at2759"/>
<evidence type="ECO:0000256" key="1">
    <source>
        <dbReference type="SAM" id="MobiDB-lite"/>
    </source>
</evidence>
<dbReference type="FunCoup" id="A0A369K9X0">
    <property type="interactions" value="220"/>
</dbReference>
<reference evidence="5" key="1">
    <citation type="submission" date="2018-04" db="EMBL/GenBank/DDBJ databases">
        <title>Whole genome sequencing of Hypsizygus marmoreus.</title>
        <authorList>
            <person name="Choi I.-G."/>
            <person name="Min B."/>
            <person name="Kim J.-G."/>
            <person name="Kim S."/>
            <person name="Oh Y.-L."/>
            <person name="Kong W.-S."/>
            <person name="Park H."/>
            <person name="Jeong J."/>
            <person name="Song E.-S."/>
        </authorList>
    </citation>
    <scope>NUCLEOTIDE SEQUENCE [LARGE SCALE GENOMIC DNA]</scope>
    <source>
        <strain evidence="5">51987-8</strain>
    </source>
</reference>
<sequence>MGEGIQITIPDFGDDDYNSAPTPFGRSAGGAFGFGGGFSSSGLDSPILTTPIADRGERSYFSSHSRVDSVASEDSISSATTRYTSKPFAHSSQSSIATTSTAFSKKPSFASIRNAFKSGKHVEPPPVPSLDHHVYPVLKNPFNRSTSSLNHSSPVLSRSQMGTTNTPSSPFPRPPTPGSIARNTTKSRHHTPAKSHQSQTGSIFHTSDGGSDYGHGYSSSPPPVPRMPNAFGPVHRSDTPPISDFEDDKIVIDPKTPSDYALHAVFMRFAASAESKIEMLLRQGLDQDPLLSDIIGAGVDPKFDETLKSLGKIAQKHAKPVVDSIMRWRRSQYDNVGSDVIRFHTTQPSAVTTPRPYRLHDIPGLLNERKSLAAIYIMCRALIAVMQSISKDALGDVMGYTLEETTFAQFRNPDLKLLTQSANHRTNADLYATLLGHIANVRFMSVTDRFLAELDPVKKGLVPKDPDTKYENLVRGLKHIQIKVWPPEAFEEGAEFLESLSESYANAHGLRLKTAFAETLTQLLHPIGKTAQAETNNPQWAKAIEVIYPKAREMMSKPRYWPVAFPLAITSLCVAPQSYFLKHWVACFEAACSKLKDKPLRTAIMNGIMRLVWTYLYRCQESASTTTMKLDSLMKHFFPTNRLTIFPSEDRLEPFIYIVHFILSRHVDYGRTACLELLQESAIAPLQQSGNIGSVLAPERISVAVQAILLSLHAIEKEALTPAWPSSSDFSVTPSWSDYPTSSEFVSASLLSKPGMKDFFDRVGSTLAAIAVYCSNAVSHMSVFDEQWSYARLNLSFEEVHNYAVRRHANGHTVAYPSHHVSQVNMLQTCFRSWPRCLHPSIAFGDALDMLLRGVVHVEPSLADVSCAALKRFMADRSHALTVLSRFTKFLFSPAHITHESNNVRLLVESSQILGLWVDLVDVWLRGLMQQSKETLAEEEPAILARCTEIEGAALFLLTHETQSIHAVGVKVIRILGLLDEHIAASHIDGSRTSLRLVEYLHGKGMEKTYLAGYDELLEGPEIVRLEQWRQSKRADVALRIADSTNDRDRKLWHFVFPAFLQASMEAGAALGPFRESVVASASRYHPTISLLAGLSTRVPTSMPRTPLIGGDGPKLLKDNKPFVDQWRIWVKILCSTATLSESHRPALTQLGREHTRAPSDASFERERLSTTRGLFRYLTPFLDSEYTRFRDAAVVCISSFPSSAYPQLLEDLSLLAGRQFYDDPRSKSLSSPAFEPNLGILATRQIYDDSRSKAGLTLLTERTRRQERLHSAVARIYYLTAPFLQLQRSAGRQAALANVLKFVRNTQSFLTAPEMRDNHTLQRLRRYFCGTVERLFDGLATLKDSDRFIPSNMHLTLYRLCEEWCQLGPQAEGIRQRYNMMQRAAMASASQGDPVDAGERFKTESMMLSQAAVGSLASLCQKAFFPPDMSSNSPTDRLSPEYAKPLTPGAVLDRINGILSSPHKLTQTRGKKALRSILAHNKGEKELLDESIRRAVVLTGQVDTSNGRFFEVISGIVCNNPNHGFSFSQIVCLGLSNLRHPLLETRRHAFNMLEAMHQQSAGLLALSNFEATVGSCASGTYVHAHRMISDFLAGEHPHQAISILAQFATWLPQLPDIVSSTNVTILILQSLEFWIPNIELMPEDRSGWSPGALSALYHLISLTLRYGQSHAEQILVIWTKLVESSHPANGHATVRFLLEHSHKVGSTIYIECAANIVACLCQTSVSRQIFQELCSVIEPARMLPTIEHKLVFPDARDMELWADLDALFAEEPRLSLGSAQFAWLFLTDVAIQRCWESKDQLPILLHALFTHLDHRIPFVRHRAQKMLFQWLRSWAPGFDELPDRSANPGRMAIKGALSRLEEEAEEMYWKEDESSVDSEPKMRWLASRVLHHLEPLRPSLREDWGSLALDWGTTCSIRATAFRSLQIFRALMPRVKQRELAVLLGRLSNTISASDENLHSFTSEILETVTALVIADDIDWTLLPQIFWCACASLSTTIQKEFSEVLTLVEALLTKIDLDDLDTVNLLLSRCPLDWQGSASMQPALLKGLRSSNTSEQTFKILQTLTRVQDDRIIDASGGRVRDLYTLSLPWCLQAMASDKPHSALKKFAEDISTLAVAEERQSIQKIMTSFAKGHFRTRDDFLRQSVSSLREHYGADHWTEIVTLLLGLVLNRERWLQIHAMQILKVLFQQRETRSPFELLGSELLMPLLRLLETDLAPQALEVLEEPMIMSGGPAAKHVLRMSMHLGTLPQTQDSDSIATVFGIPEESGWCIAQADRLRETCRFNVMAVFDTCSMPSRPSRIDFEPEVEALASLGTAAEEDLGGLVKDLHELTSFFQDDEPYKSRTPLPPPNRRLEARVAAILAKSTASDAVMDTPQTPFLDVFHIRGVNDNNPNDSDDSSDADSGVDEFIFDSPSLFHSAANGFRSH</sequence>
<dbReference type="GO" id="GO:0000902">
    <property type="term" value="P:cell morphogenesis"/>
    <property type="evidence" value="ECO:0007669"/>
    <property type="project" value="InterPro"/>
</dbReference>
<dbReference type="PANTHER" id="PTHR12295">
    <property type="entry name" value="FURRY-RELATED"/>
    <property type="match status" value="1"/>
</dbReference>
<evidence type="ECO:0000259" key="2">
    <source>
        <dbReference type="Pfam" id="PF14222"/>
    </source>
</evidence>
<feature type="domain" description="Cell morphogenesis central region" evidence="4">
    <location>
        <begin position="1510"/>
        <end position="1702"/>
    </location>
</feature>
<protein>
    <submittedName>
        <fullName evidence="5">Cell morphogenesis protein PAG1</fullName>
    </submittedName>
</protein>
<dbReference type="Pfam" id="PF14222">
    <property type="entry name" value="MOR2-PAG1_N"/>
    <property type="match status" value="1"/>
</dbReference>
<gene>
    <name evidence="5" type="primary">TAO3</name>
    <name evidence="5" type="ORF">Hypma_007200</name>
</gene>
<keyword evidence="6" id="KW-1185">Reference proteome</keyword>
<dbReference type="InterPro" id="IPR029473">
    <property type="entry name" value="MOR2-PAG1_mid"/>
</dbReference>
<dbReference type="GO" id="GO:0030427">
    <property type="term" value="C:site of polarized growth"/>
    <property type="evidence" value="ECO:0007669"/>
    <property type="project" value="TreeGrafter"/>
</dbReference>
<feature type="domain" description="Cell morphogenesis protein N-terminal" evidence="2">
    <location>
        <begin position="368"/>
        <end position="925"/>
    </location>
</feature>
<dbReference type="Proteomes" id="UP000076154">
    <property type="component" value="Unassembled WGS sequence"/>
</dbReference>
<feature type="compositionally biased region" description="Low complexity" evidence="1">
    <location>
        <begin position="207"/>
        <end position="219"/>
    </location>
</feature>
<feature type="domain" description="Cell morphogenesis central region" evidence="4">
    <location>
        <begin position="1775"/>
        <end position="1948"/>
    </location>
</feature>
<dbReference type="InParanoid" id="A0A369K9X0"/>
<evidence type="ECO:0000259" key="4">
    <source>
        <dbReference type="Pfam" id="PF14228"/>
    </source>
</evidence>
<feature type="region of interest" description="Disordered" evidence="1">
    <location>
        <begin position="143"/>
        <end position="246"/>
    </location>
</feature>
<feature type="domain" description="Cell morphogenesis protein C-terminal" evidence="3">
    <location>
        <begin position="1985"/>
        <end position="2234"/>
    </location>
</feature>
<dbReference type="PANTHER" id="PTHR12295:SF30">
    <property type="entry name" value="PROTEIN FURRY"/>
    <property type="match status" value="1"/>
</dbReference>
<dbReference type="InterPro" id="IPR025614">
    <property type="entry name" value="Cell_morpho_N"/>
</dbReference>
<dbReference type="Pfam" id="PF14225">
    <property type="entry name" value="MOR2-PAG1_C"/>
    <property type="match status" value="1"/>
</dbReference>
<dbReference type="STRING" id="39966.A0A369K9X0"/>
<evidence type="ECO:0000313" key="5">
    <source>
        <dbReference type="EMBL" id="RDB30372.1"/>
    </source>
</evidence>
<comment type="caution">
    <text evidence="5">The sequence shown here is derived from an EMBL/GenBank/DDBJ whole genome shotgun (WGS) entry which is preliminary data.</text>
</comment>